<name>A0A7W8QHV7_9ACTN</name>
<dbReference type="InterPro" id="IPR006059">
    <property type="entry name" value="SBP"/>
</dbReference>
<organism evidence="6 7">
    <name type="scientific">Nocardiopsis composta</name>
    <dbReference type="NCBI Taxonomy" id="157465"/>
    <lineage>
        <taxon>Bacteria</taxon>
        <taxon>Bacillati</taxon>
        <taxon>Actinomycetota</taxon>
        <taxon>Actinomycetes</taxon>
        <taxon>Streptosporangiales</taxon>
        <taxon>Nocardiopsidaceae</taxon>
        <taxon>Nocardiopsis</taxon>
    </lineage>
</organism>
<evidence type="ECO:0000256" key="5">
    <source>
        <dbReference type="ARBA" id="ARBA00023288"/>
    </source>
</evidence>
<dbReference type="PROSITE" id="PS51257">
    <property type="entry name" value="PROKAR_LIPOPROTEIN"/>
    <property type="match status" value="1"/>
</dbReference>
<dbReference type="Pfam" id="PF01547">
    <property type="entry name" value="SBP_bac_1"/>
    <property type="match status" value="1"/>
</dbReference>
<dbReference type="SUPFAM" id="SSF53850">
    <property type="entry name" value="Periplasmic binding protein-like II"/>
    <property type="match status" value="1"/>
</dbReference>
<dbReference type="Gene3D" id="3.40.190.10">
    <property type="entry name" value="Periplasmic binding protein-like II"/>
    <property type="match status" value="1"/>
</dbReference>
<keyword evidence="2" id="KW-0732">Signal</keyword>
<accession>A0A7W8QHV7</accession>
<keyword evidence="7" id="KW-1185">Reference proteome</keyword>
<keyword evidence="4" id="KW-0564">Palmitate</keyword>
<dbReference type="CDD" id="cd13585">
    <property type="entry name" value="PBP2_TMBP_like"/>
    <property type="match status" value="1"/>
</dbReference>
<keyword evidence="5" id="KW-0449">Lipoprotein</keyword>
<dbReference type="PANTHER" id="PTHR43649:SF33">
    <property type="entry name" value="POLYGALACTURONAN_RHAMNOGALACTURONAN-BINDING PROTEIN YTCQ"/>
    <property type="match status" value="1"/>
</dbReference>
<evidence type="ECO:0000256" key="4">
    <source>
        <dbReference type="ARBA" id="ARBA00023139"/>
    </source>
</evidence>
<evidence type="ECO:0000313" key="6">
    <source>
        <dbReference type="EMBL" id="MBB5430762.1"/>
    </source>
</evidence>
<sequence>MRIGTITRASALAVAVLLTASGCGISMGTGGGQGGGGEVSGAADGSITFQTWNLKTEYADFFEELIDEFEKENPGSQVRWVDQPAEGYADKLSADAAAESLPDVVNVAPDLVHPLARAGAVLELEEARPGAAEAYLPDAWESFAMPGMDGVYAYPWYLNTGPVFYNRELFEQAGLDPDDPPSTFDELFDQALRMAEETGGETAMLGQTPGIIDLGMYGSQLMNGEGTEFTFNDAPAVEMVQRYREMYEAGALVPEALTQDYTGTGEQFMSGALAWAPGSAYDLENFRTNAPGLYENVGITEVLTNTGKANMYLQGVAVSAATEEPATATAFAEFVTGAAQQEAFAREVQIFPSTAGSLEDPYFTEDDGTDEGRVRVAAAAQLESAASYNPVLFNDQMKNLLRDEIALAVKGDKSPRQALDDAVDRCNELLGEG</sequence>
<dbReference type="RefSeq" id="WP_184388871.1">
    <property type="nucleotide sequence ID" value="NZ_BAAAJD010000018.1"/>
</dbReference>
<dbReference type="InterPro" id="IPR050490">
    <property type="entry name" value="Bact_solute-bd_prot1"/>
</dbReference>
<evidence type="ECO:0000313" key="7">
    <source>
        <dbReference type="Proteomes" id="UP000572635"/>
    </source>
</evidence>
<evidence type="ECO:0000256" key="3">
    <source>
        <dbReference type="ARBA" id="ARBA00023136"/>
    </source>
</evidence>
<proteinExistence type="predicted"/>
<dbReference type="PANTHER" id="PTHR43649">
    <property type="entry name" value="ARABINOSE-BINDING PROTEIN-RELATED"/>
    <property type="match status" value="1"/>
</dbReference>
<evidence type="ECO:0000256" key="2">
    <source>
        <dbReference type="ARBA" id="ARBA00022729"/>
    </source>
</evidence>
<evidence type="ECO:0000256" key="1">
    <source>
        <dbReference type="ARBA" id="ARBA00022475"/>
    </source>
</evidence>
<keyword evidence="6" id="KW-0762">Sugar transport</keyword>
<keyword evidence="3" id="KW-0472">Membrane</keyword>
<keyword evidence="1" id="KW-1003">Cell membrane</keyword>
<dbReference type="AlphaFoldDB" id="A0A7W8QHV7"/>
<comment type="caution">
    <text evidence="6">The sequence shown here is derived from an EMBL/GenBank/DDBJ whole genome shotgun (WGS) entry which is preliminary data.</text>
</comment>
<dbReference type="EMBL" id="JACHDB010000001">
    <property type="protein sequence ID" value="MBB5430762.1"/>
    <property type="molecule type" value="Genomic_DNA"/>
</dbReference>
<keyword evidence="6" id="KW-0813">Transport</keyword>
<reference evidence="6 7" key="1">
    <citation type="submission" date="2020-08" db="EMBL/GenBank/DDBJ databases">
        <title>Sequencing the genomes of 1000 actinobacteria strains.</title>
        <authorList>
            <person name="Klenk H.-P."/>
        </authorList>
    </citation>
    <scope>NUCLEOTIDE SEQUENCE [LARGE SCALE GENOMIC DNA]</scope>
    <source>
        <strain evidence="6 7">DSM 44551</strain>
    </source>
</reference>
<gene>
    <name evidence="6" type="ORF">HDA36_000846</name>
</gene>
<dbReference type="Proteomes" id="UP000572635">
    <property type="component" value="Unassembled WGS sequence"/>
</dbReference>
<protein>
    <submittedName>
        <fullName evidence="6">Multiple sugar transport system substrate-binding protein</fullName>
    </submittedName>
</protein>